<dbReference type="PANTHER" id="PTHR43884">
    <property type="entry name" value="ACYL-COA DEHYDROGENASE"/>
    <property type="match status" value="1"/>
</dbReference>
<dbReference type="SUPFAM" id="SSF56645">
    <property type="entry name" value="Acyl-CoA dehydrogenase NM domain-like"/>
    <property type="match status" value="1"/>
</dbReference>
<evidence type="ECO:0000313" key="3">
    <source>
        <dbReference type="Proteomes" id="UP000245712"/>
    </source>
</evidence>
<keyword evidence="3" id="KW-1185">Reference proteome</keyword>
<dbReference type="Gene3D" id="2.40.110.10">
    <property type="entry name" value="Butyryl-CoA Dehydrogenase, subunit A, domain 2"/>
    <property type="match status" value="1"/>
</dbReference>
<sequence>MTSVRLHTLPADLAAWLDAHAEAIDAHSRGDNHASEIVPRLARAGLFRVGVAAALGGAGGTTVDAIEAIAAVARHSLASAFVFWGQRTFIEYLLQSDNDALRARWLPALLSGEHAGATGLSNAMKYLCAIEPLQMRATPLDAGATRFALDGALPWITNLRPEGFVVAAAFDRHDGAPPALFAVPHDAPGVTRSDDLDLIALRGSNTAALTLAHTELDASWLIAADTPAFLARARPAFLGLQCGMSIGLARRALESVDASSPAVRAALADDAAALRAELDTLTARLYEGVASGAFVAQPAAQFEVRIGLADVVAAAARLDVQAAGGRGYLRAQGAAQTTNATSMTNDTARRSREAAFVPIVTPTLVQLKNQLAQHRRSEAA</sequence>
<dbReference type="Pfam" id="PF02771">
    <property type="entry name" value="Acyl-CoA_dh_N"/>
    <property type="match status" value="1"/>
</dbReference>
<dbReference type="RefSeq" id="WP_116614870.1">
    <property type="nucleotide sequence ID" value="NZ_QEOB01000039.1"/>
</dbReference>
<accession>A0ABX5KD72</accession>
<evidence type="ECO:0000313" key="2">
    <source>
        <dbReference type="EMBL" id="PVX62741.1"/>
    </source>
</evidence>
<gene>
    <name evidence="2" type="ORF">C7402_13948</name>
</gene>
<dbReference type="Proteomes" id="UP000245712">
    <property type="component" value="Unassembled WGS sequence"/>
</dbReference>
<proteinExistence type="predicted"/>
<protein>
    <submittedName>
        <fullName evidence="2">Alkylation response protein AidB-like acyl-CoA dehydrogenase</fullName>
    </submittedName>
</protein>
<feature type="domain" description="Acyl-CoA dehydrogenase/oxidase N-terminal" evidence="1">
    <location>
        <begin position="19"/>
        <end position="113"/>
    </location>
</feature>
<dbReference type="InterPro" id="IPR037069">
    <property type="entry name" value="AcylCoA_DH/ox_N_sf"/>
</dbReference>
<evidence type="ECO:0000259" key="1">
    <source>
        <dbReference type="Pfam" id="PF02771"/>
    </source>
</evidence>
<name>A0ABX5KD72_9BURK</name>
<dbReference type="InterPro" id="IPR013786">
    <property type="entry name" value="AcylCoA_DH/ox_N"/>
</dbReference>
<organism evidence="2 3">
    <name type="scientific">Paraburkholderia unamae</name>
    <dbReference type="NCBI Taxonomy" id="219649"/>
    <lineage>
        <taxon>Bacteria</taxon>
        <taxon>Pseudomonadati</taxon>
        <taxon>Pseudomonadota</taxon>
        <taxon>Betaproteobacteria</taxon>
        <taxon>Burkholderiales</taxon>
        <taxon>Burkholderiaceae</taxon>
        <taxon>Paraburkholderia</taxon>
    </lineage>
</organism>
<dbReference type="InterPro" id="IPR009100">
    <property type="entry name" value="AcylCoA_DH/oxidase_NM_dom_sf"/>
</dbReference>
<dbReference type="Gene3D" id="1.10.540.10">
    <property type="entry name" value="Acyl-CoA dehydrogenase/oxidase, N-terminal domain"/>
    <property type="match status" value="1"/>
</dbReference>
<dbReference type="PANTHER" id="PTHR43884:SF12">
    <property type="entry name" value="ISOVALERYL-COA DEHYDROGENASE, MITOCHONDRIAL-RELATED"/>
    <property type="match status" value="1"/>
</dbReference>
<dbReference type="EMBL" id="QEOB01000039">
    <property type="protein sequence ID" value="PVX62741.1"/>
    <property type="molecule type" value="Genomic_DNA"/>
</dbReference>
<reference evidence="2 3" key="1">
    <citation type="submission" date="2018-05" db="EMBL/GenBank/DDBJ databases">
        <title>Genomic Encyclopedia of Type Strains, Phase IV (KMG-V): Genome sequencing to study the core and pangenomes of soil and plant-associated prokaryotes.</title>
        <authorList>
            <person name="Whitman W."/>
        </authorList>
    </citation>
    <scope>NUCLEOTIDE SEQUENCE [LARGE SCALE GENOMIC DNA]</scope>
    <source>
        <strain evidence="2 3">SCZa-39</strain>
    </source>
</reference>
<comment type="caution">
    <text evidence="2">The sequence shown here is derived from an EMBL/GenBank/DDBJ whole genome shotgun (WGS) entry which is preliminary data.</text>
</comment>
<dbReference type="InterPro" id="IPR046373">
    <property type="entry name" value="Acyl-CoA_Oxase/DH_mid-dom_sf"/>
</dbReference>